<organism evidence="1 2">
    <name type="scientific">Clostridium scindens (strain JCM 10418 / VPI 12708)</name>
    <dbReference type="NCBI Taxonomy" id="29347"/>
    <lineage>
        <taxon>Bacteria</taxon>
        <taxon>Bacillati</taxon>
        <taxon>Bacillota</taxon>
        <taxon>Clostridia</taxon>
        <taxon>Lachnospirales</taxon>
        <taxon>Lachnospiraceae</taxon>
    </lineage>
</organism>
<sequence length="117" mass="13014">MNSYEEYIRQFAERPIPNFYKLVNAPVKIDKILAGGEAIVLEEGMTLCAAEVSGHSRGATAYCLDNGKVKALFTGDSIPAKGDLPIFTDSGKSKETLEKIRRMQGIDCYYPAWERCM</sequence>
<gene>
    <name evidence="1" type="ORF">FYJ37_15695</name>
</gene>
<evidence type="ECO:0000313" key="2">
    <source>
        <dbReference type="Proteomes" id="UP000462363"/>
    </source>
</evidence>
<protein>
    <recommendedName>
        <fullName evidence="3">Metallo-beta-lactamase domain-containing protein</fullName>
    </recommendedName>
</protein>
<evidence type="ECO:0000313" key="1">
    <source>
        <dbReference type="EMBL" id="MSS41732.1"/>
    </source>
</evidence>
<dbReference type="EMBL" id="VUMB01000048">
    <property type="protein sequence ID" value="MSS41732.1"/>
    <property type="molecule type" value="Genomic_DNA"/>
</dbReference>
<accession>A0A844F5F3</accession>
<dbReference type="InterPro" id="IPR036866">
    <property type="entry name" value="RibonucZ/Hydroxyglut_hydro"/>
</dbReference>
<dbReference type="RefSeq" id="WP_154322185.1">
    <property type="nucleotide sequence ID" value="NZ_CAMAAA010000063.1"/>
</dbReference>
<comment type="caution">
    <text evidence="1">The sequence shown here is derived from an EMBL/GenBank/DDBJ whole genome shotgun (WGS) entry which is preliminary data.</text>
</comment>
<reference evidence="1 2" key="1">
    <citation type="submission" date="2019-08" db="EMBL/GenBank/DDBJ databases">
        <title>In-depth cultivation of the pig gut microbiome towards novel bacterial diversity and tailored functional studies.</title>
        <authorList>
            <person name="Wylensek D."/>
            <person name="Hitch T.C.A."/>
            <person name="Clavel T."/>
        </authorList>
    </citation>
    <scope>NUCLEOTIDE SEQUENCE [LARGE SCALE GENOMIC DNA]</scope>
    <source>
        <strain evidence="1 2">BL-389-WT-3D</strain>
    </source>
</reference>
<dbReference type="AlphaFoldDB" id="A0A844F5F3"/>
<dbReference type="SUPFAM" id="SSF56281">
    <property type="entry name" value="Metallo-hydrolase/oxidoreductase"/>
    <property type="match status" value="1"/>
</dbReference>
<evidence type="ECO:0008006" key="3">
    <source>
        <dbReference type="Google" id="ProtNLM"/>
    </source>
</evidence>
<proteinExistence type="predicted"/>
<dbReference type="Proteomes" id="UP000462363">
    <property type="component" value="Unassembled WGS sequence"/>
</dbReference>
<dbReference type="Gene3D" id="3.60.15.10">
    <property type="entry name" value="Ribonuclease Z/Hydroxyacylglutathione hydrolase-like"/>
    <property type="match status" value="1"/>
</dbReference>
<name>A0A844F5F3_CLOSV</name>